<evidence type="ECO:0008006" key="2">
    <source>
        <dbReference type="Google" id="ProtNLM"/>
    </source>
</evidence>
<dbReference type="CDD" id="cd00085">
    <property type="entry name" value="HNHc"/>
    <property type="match status" value="1"/>
</dbReference>
<organism evidence="1">
    <name type="scientific">viral metagenome</name>
    <dbReference type="NCBI Taxonomy" id="1070528"/>
    <lineage>
        <taxon>unclassified sequences</taxon>
        <taxon>metagenomes</taxon>
        <taxon>organismal metagenomes</taxon>
    </lineage>
</organism>
<dbReference type="Gene3D" id="1.10.30.50">
    <property type="match status" value="1"/>
</dbReference>
<reference evidence="1" key="1">
    <citation type="journal article" date="2020" name="Nature">
        <title>Giant virus diversity and host interactions through global metagenomics.</title>
        <authorList>
            <person name="Schulz F."/>
            <person name="Roux S."/>
            <person name="Paez-Espino D."/>
            <person name="Jungbluth S."/>
            <person name="Walsh D.A."/>
            <person name="Denef V.J."/>
            <person name="McMahon K.D."/>
            <person name="Konstantinidis K.T."/>
            <person name="Eloe-Fadrosh E.A."/>
            <person name="Kyrpides N.C."/>
            <person name="Woyke T."/>
        </authorList>
    </citation>
    <scope>NUCLEOTIDE SEQUENCE</scope>
    <source>
        <strain evidence="1">GVMAG-S-1039698-54</strain>
    </source>
</reference>
<evidence type="ECO:0000313" key="1">
    <source>
        <dbReference type="EMBL" id="QHS80225.1"/>
    </source>
</evidence>
<name>A0A6C0ALR0_9ZZZZ</name>
<dbReference type="EMBL" id="MN740676">
    <property type="protein sequence ID" value="QHS80225.1"/>
    <property type="molecule type" value="Genomic_DNA"/>
</dbReference>
<accession>A0A6C0ALR0</accession>
<dbReference type="AlphaFoldDB" id="A0A6C0ALR0"/>
<protein>
    <recommendedName>
        <fullName evidence="2">HNH domain-containing protein</fullName>
    </recommendedName>
</protein>
<proteinExistence type="predicted"/>
<dbReference type="InterPro" id="IPR003615">
    <property type="entry name" value="HNH_nuc"/>
</dbReference>
<sequence length="135" mass="15934">MKHPGKLKEKIKRKNISGTLKRDVWLKYVGNKAMAKCFCCYKNEIMLCGGVHNTWQAGHIISHNNGGLAELNNLHPICKQCNNDMSDENWDDFVDRHTNLHNSLPFLLENYYKKYQKGIIWWQSLYRMHLSRINK</sequence>